<evidence type="ECO:0000313" key="1">
    <source>
        <dbReference type="EMBL" id="MCI50565.1"/>
    </source>
</evidence>
<dbReference type="Proteomes" id="UP000265520">
    <property type="component" value="Unassembled WGS sequence"/>
</dbReference>
<reference evidence="1 2" key="1">
    <citation type="journal article" date="2018" name="Front. Plant Sci.">
        <title>Red Clover (Trifolium pratense) and Zigzag Clover (T. medium) - A Picture of Genomic Similarities and Differences.</title>
        <authorList>
            <person name="Dluhosova J."/>
            <person name="Istvanek J."/>
            <person name="Nedelnik J."/>
            <person name="Repkova J."/>
        </authorList>
    </citation>
    <scope>NUCLEOTIDE SEQUENCE [LARGE SCALE GENOMIC DNA]</scope>
    <source>
        <strain evidence="2">cv. 10/8</strain>
        <tissue evidence="1">Leaf</tissue>
    </source>
</reference>
<keyword evidence="2" id="KW-1185">Reference proteome</keyword>
<proteinExistence type="predicted"/>
<accession>A0A392SR99</accession>
<feature type="non-terminal residue" evidence="1">
    <location>
        <position position="40"/>
    </location>
</feature>
<name>A0A392SR99_9FABA</name>
<evidence type="ECO:0000313" key="2">
    <source>
        <dbReference type="Proteomes" id="UP000265520"/>
    </source>
</evidence>
<protein>
    <submittedName>
        <fullName evidence="1">Uncharacterized protein</fullName>
    </submittedName>
</protein>
<dbReference type="EMBL" id="LXQA010418364">
    <property type="protein sequence ID" value="MCI50565.1"/>
    <property type="molecule type" value="Genomic_DNA"/>
</dbReference>
<comment type="caution">
    <text evidence="1">The sequence shown here is derived from an EMBL/GenBank/DDBJ whole genome shotgun (WGS) entry which is preliminary data.</text>
</comment>
<dbReference type="AlphaFoldDB" id="A0A392SR99"/>
<organism evidence="1 2">
    <name type="scientific">Trifolium medium</name>
    <dbReference type="NCBI Taxonomy" id="97028"/>
    <lineage>
        <taxon>Eukaryota</taxon>
        <taxon>Viridiplantae</taxon>
        <taxon>Streptophyta</taxon>
        <taxon>Embryophyta</taxon>
        <taxon>Tracheophyta</taxon>
        <taxon>Spermatophyta</taxon>
        <taxon>Magnoliopsida</taxon>
        <taxon>eudicotyledons</taxon>
        <taxon>Gunneridae</taxon>
        <taxon>Pentapetalae</taxon>
        <taxon>rosids</taxon>
        <taxon>fabids</taxon>
        <taxon>Fabales</taxon>
        <taxon>Fabaceae</taxon>
        <taxon>Papilionoideae</taxon>
        <taxon>50 kb inversion clade</taxon>
        <taxon>NPAAA clade</taxon>
        <taxon>Hologalegina</taxon>
        <taxon>IRL clade</taxon>
        <taxon>Trifolieae</taxon>
        <taxon>Trifolium</taxon>
    </lineage>
</organism>
<sequence length="40" mass="4331">MEHLAAELVGFVINDDEFVGEVLCENGLRNAHSTFPAPMG</sequence>